<reference evidence="2 3" key="1">
    <citation type="journal article" date="2020" name="ISME J.">
        <title>Uncovering the hidden diversity of litter-decomposition mechanisms in mushroom-forming fungi.</title>
        <authorList>
            <person name="Floudas D."/>
            <person name="Bentzer J."/>
            <person name="Ahren D."/>
            <person name="Johansson T."/>
            <person name="Persson P."/>
            <person name="Tunlid A."/>
        </authorList>
    </citation>
    <scope>NUCLEOTIDE SEQUENCE [LARGE SCALE GENOMIC DNA]</scope>
    <source>
        <strain evidence="2 3">CBS 291.85</strain>
    </source>
</reference>
<evidence type="ECO:0000313" key="3">
    <source>
        <dbReference type="Proteomes" id="UP000559256"/>
    </source>
</evidence>
<dbReference type="Proteomes" id="UP000559256">
    <property type="component" value="Unassembled WGS sequence"/>
</dbReference>
<name>A0A8H5GQG5_9AGAR</name>
<evidence type="ECO:0000313" key="2">
    <source>
        <dbReference type="EMBL" id="KAF5369361.1"/>
    </source>
</evidence>
<dbReference type="EMBL" id="JAACJM010000013">
    <property type="protein sequence ID" value="KAF5369361.1"/>
    <property type="molecule type" value="Genomic_DNA"/>
</dbReference>
<organism evidence="2 3">
    <name type="scientific">Tetrapyrgos nigripes</name>
    <dbReference type="NCBI Taxonomy" id="182062"/>
    <lineage>
        <taxon>Eukaryota</taxon>
        <taxon>Fungi</taxon>
        <taxon>Dikarya</taxon>
        <taxon>Basidiomycota</taxon>
        <taxon>Agaricomycotina</taxon>
        <taxon>Agaricomycetes</taxon>
        <taxon>Agaricomycetidae</taxon>
        <taxon>Agaricales</taxon>
        <taxon>Marasmiineae</taxon>
        <taxon>Marasmiaceae</taxon>
        <taxon>Tetrapyrgos</taxon>
    </lineage>
</organism>
<keyword evidence="1" id="KW-0732">Signal</keyword>
<feature type="signal peptide" evidence="1">
    <location>
        <begin position="1"/>
        <end position="20"/>
    </location>
</feature>
<feature type="chain" id="PRO_5034061119" evidence="1">
    <location>
        <begin position="21"/>
        <end position="348"/>
    </location>
</feature>
<keyword evidence="3" id="KW-1185">Reference proteome</keyword>
<sequence>MPSFNKSAPISFVLAACTLALPIPQVDIGSVSNLVPSLTGNLPPVRVPSIPSIPSIPAVDTSMVQNLAGNLPIKVPSMPSVGALPVSLPNLPVRTVNIPVADALPVDTSMVDTTANMAQNLAGNQPVKVSSLISSILSIPAVGALPDTFMVQNLAGNLPVKVPSIPSVGALPVALSNLPVRAVNLPAVGALSVDTSAVDTTANMAQNLASNLPVKVPIVPSVDALPVDTSIINNTPSMVQNFAGNLPVKVAAIPSIPSVGALPVTMPSLPIRAVNIPAVGAAPVDTSKVDSTLSTLNVPSTGDMSNIYLLYSNTVFLVYTLYQYMIVCYRCTTSWYHSLNVAIVKNSF</sequence>
<accession>A0A8H5GQG5</accession>
<proteinExistence type="predicted"/>
<comment type="caution">
    <text evidence="2">The sequence shown here is derived from an EMBL/GenBank/DDBJ whole genome shotgun (WGS) entry which is preliminary data.</text>
</comment>
<evidence type="ECO:0000256" key="1">
    <source>
        <dbReference type="SAM" id="SignalP"/>
    </source>
</evidence>
<dbReference type="PROSITE" id="PS51257">
    <property type="entry name" value="PROKAR_LIPOPROTEIN"/>
    <property type="match status" value="1"/>
</dbReference>
<protein>
    <submittedName>
        <fullName evidence="2">Uncharacterized protein</fullName>
    </submittedName>
</protein>
<dbReference type="AlphaFoldDB" id="A0A8H5GQG5"/>
<gene>
    <name evidence="2" type="ORF">D9758_002498</name>
</gene>